<accession>A0A1G6Y8G6</accession>
<protein>
    <recommendedName>
        <fullName evidence="1">HTH cro/C1-type domain-containing protein</fullName>
    </recommendedName>
</protein>
<dbReference type="GO" id="GO:0003677">
    <property type="term" value="F:DNA binding"/>
    <property type="evidence" value="ECO:0007669"/>
    <property type="project" value="InterPro"/>
</dbReference>
<dbReference type="InterPro" id="IPR001387">
    <property type="entry name" value="Cro/C1-type_HTH"/>
</dbReference>
<feature type="domain" description="HTH cro/C1-type" evidence="1">
    <location>
        <begin position="18"/>
        <end position="62"/>
    </location>
</feature>
<dbReference type="InterPro" id="IPR010982">
    <property type="entry name" value="Lambda_DNA-bd_dom_sf"/>
</dbReference>
<dbReference type="CDD" id="cd00093">
    <property type="entry name" value="HTH_XRE"/>
    <property type="match status" value="1"/>
</dbReference>
<gene>
    <name evidence="2" type="ORF">SAMN04488239_11156</name>
</gene>
<sequence length="270" mass="31491">MQDSLSQNLSLLCSYYPSIAEVCRKLEFNRQQFNKYLAGSARPSRHNMRRICDFFGVSEAELLLDAPQFEDIVAIKRKPVQQEALSKPLRHLDRLYQRSQSLEKYLGYYYRYFYSFGNPGKVIRSLALVYKEGEKYYWKNIEVLRDPETDRSWGLNKYEGVLFFLADRIYIMEYESVAMNSITQATLYPSHRSRLDILMGIQTGGPTRRGRKPGASKVALEYLGRDINVRAALKRTGLFNPETGPIRPEILRLIENRMEEQTFVLDVDEP</sequence>
<dbReference type="EMBL" id="FMZV01000011">
    <property type="protein sequence ID" value="SDD86017.1"/>
    <property type="molecule type" value="Genomic_DNA"/>
</dbReference>
<dbReference type="PROSITE" id="PS50943">
    <property type="entry name" value="HTH_CROC1"/>
    <property type="match status" value="1"/>
</dbReference>
<dbReference type="AlphaFoldDB" id="A0A1G6Y8G6"/>
<evidence type="ECO:0000259" key="1">
    <source>
        <dbReference type="PROSITE" id="PS50943"/>
    </source>
</evidence>
<organism evidence="2 3">
    <name type="scientific">Ruegeria marina</name>
    <dbReference type="NCBI Taxonomy" id="639004"/>
    <lineage>
        <taxon>Bacteria</taxon>
        <taxon>Pseudomonadati</taxon>
        <taxon>Pseudomonadota</taxon>
        <taxon>Alphaproteobacteria</taxon>
        <taxon>Rhodobacterales</taxon>
        <taxon>Roseobacteraceae</taxon>
        <taxon>Ruegeria</taxon>
    </lineage>
</organism>
<evidence type="ECO:0000313" key="3">
    <source>
        <dbReference type="Proteomes" id="UP000199628"/>
    </source>
</evidence>
<dbReference type="SUPFAM" id="SSF47413">
    <property type="entry name" value="lambda repressor-like DNA-binding domains"/>
    <property type="match status" value="1"/>
</dbReference>
<keyword evidence="3" id="KW-1185">Reference proteome</keyword>
<dbReference type="OrthoDB" id="8902678at2"/>
<proteinExistence type="predicted"/>
<dbReference type="STRING" id="639004.SAMN04488239_11156"/>
<dbReference type="Proteomes" id="UP000199628">
    <property type="component" value="Unassembled WGS sequence"/>
</dbReference>
<dbReference type="Pfam" id="PF13560">
    <property type="entry name" value="HTH_31"/>
    <property type="match status" value="1"/>
</dbReference>
<dbReference type="RefSeq" id="WP_093033468.1">
    <property type="nucleotide sequence ID" value="NZ_FMZV01000011.1"/>
</dbReference>
<reference evidence="3" key="1">
    <citation type="submission" date="2016-10" db="EMBL/GenBank/DDBJ databases">
        <authorList>
            <person name="Varghese N."/>
            <person name="Submissions S."/>
        </authorList>
    </citation>
    <scope>NUCLEOTIDE SEQUENCE [LARGE SCALE GENOMIC DNA]</scope>
    <source>
        <strain evidence="3">CGMCC 1.9108</strain>
    </source>
</reference>
<name>A0A1G6Y8G6_9RHOB</name>
<evidence type="ECO:0000313" key="2">
    <source>
        <dbReference type="EMBL" id="SDD86017.1"/>
    </source>
</evidence>
<dbReference type="Gene3D" id="1.10.260.40">
    <property type="entry name" value="lambda repressor-like DNA-binding domains"/>
    <property type="match status" value="1"/>
</dbReference>